<dbReference type="GO" id="GO:0015020">
    <property type="term" value="F:glucuronosyltransferase activity"/>
    <property type="evidence" value="ECO:0007669"/>
    <property type="project" value="InterPro"/>
</dbReference>
<comment type="caution">
    <text evidence="6">The sequence shown here is derived from an EMBL/GenBank/DDBJ whole genome shotgun (WGS) entry which is preliminary data.</text>
</comment>
<keyword evidence="4" id="KW-0472">Membrane</keyword>
<gene>
    <name evidence="6" type="ORF">D5086_0000239210</name>
</gene>
<dbReference type="Gene3D" id="2.40.70.10">
    <property type="entry name" value="Acid Proteases"/>
    <property type="match status" value="1"/>
</dbReference>
<reference evidence="6" key="1">
    <citation type="submission" date="2018-10" db="EMBL/GenBank/DDBJ databases">
        <title>Population genomic analysis revealed the cold adaptation of white poplar.</title>
        <authorList>
            <person name="Liu Y.-J."/>
        </authorList>
    </citation>
    <scope>NUCLEOTIDE SEQUENCE [LARGE SCALE GENOMIC DNA]</scope>
    <source>
        <strain evidence="6">PAL-ZL1</strain>
    </source>
</reference>
<protein>
    <submittedName>
        <fullName evidence="6">Glycosyltransferase family 14 family protein</fullName>
    </submittedName>
</protein>
<evidence type="ECO:0000256" key="2">
    <source>
        <dbReference type="ARBA" id="ARBA00022676"/>
    </source>
</evidence>
<evidence type="ECO:0000256" key="5">
    <source>
        <dbReference type="ARBA" id="ARBA00023180"/>
    </source>
</evidence>
<dbReference type="STRING" id="43335.A0A4U5NSM4"/>
<dbReference type="InterPro" id="IPR003406">
    <property type="entry name" value="Glyco_trans_14"/>
</dbReference>
<comment type="subcellular location">
    <subcellularLocation>
        <location evidence="1">Membrane</location>
        <topology evidence="1">Single-pass type II membrane protein</topology>
    </subcellularLocation>
</comment>
<dbReference type="PANTHER" id="PTHR45719:SF7">
    <property type="entry name" value="OS01G0201100 PROTEIN"/>
    <property type="match status" value="1"/>
</dbReference>
<evidence type="ECO:0000256" key="1">
    <source>
        <dbReference type="ARBA" id="ARBA00004606"/>
    </source>
</evidence>
<keyword evidence="3 6" id="KW-0808">Transferase</keyword>
<dbReference type="AlphaFoldDB" id="A0A4U5NSM4"/>
<dbReference type="GO" id="GO:0016020">
    <property type="term" value="C:membrane"/>
    <property type="evidence" value="ECO:0007669"/>
    <property type="project" value="UniProtKB-SubCell"/>
</dbReference>
<proteinExistence type="predicted"/>
<accession>A0A4U5NSM4</accession>
<dbReference type="Pfam" id="PF02485">
    <property type="entry name" value="Branch"/>
    <property type="match status" value="1"/>
</dbReference>
<name>A0A4U5NSM4_POPAL</name>
<keyword evidence="5" id="KW-0325">Glycoprotein</keyword>
<evidence type="ECO:0000256" key="3">
    <source>
        <dbReference type="ARBA" id="ARBA00022679"/>
    </source>
</evidence>
<dbReference type="Pfam" id="PF08284">
    <property type="entry name" value="RVP_2"/>
    <property type="match status" value="1"/>
</dbReference>
<organism evidence="6">
    <name type="scientific">Populus alba</name>
    <name type="common">White poplar</name>
    <dbReference type="NCBI Taxonomy" id="43335"/>
    <lineage>
        <taxon>Eukaryota</taxon>
        <taxon>Viridiplantae</taxon>
        <taxon>Streptophyta</taxon>
        <taxon>Embryophyta</taxon>
        <taxon>Tracheophyta</taxon>
        <taxon>Spermatophyta</taxon>
        <taxon>Magnoliopsida</taxon>
        <taxon>eudicotyledons</taxon>
        <taxon>Gunneridae</taxon>
        <taxon>Pentapetalae</taxon>
        <taxon>rosids</taxon>
        <taxon>fabids</taxon>
        <taxon>Malpighiales</taxon>
        <taxon>Salicaceae</taxon>
        <taxon>Saliceae</taxon>
        <taxon>Populus</taxon>
    </lineage>
</organism>
<evidence type="ECO:0000313" key="6">
    <source>
        <dbReference type="EMBL" id="TKR86272.1"/>
    </source>
</evidence>
<dbReference type="SUPFAM" id="SSF50630">
    <property type="entry name" value="Acid proteases"/>
    <property type="match status" value="1"/>
</dbReference>
<dbReference type="CDD" id="cd00303">
    <property type="entry name" value="retropepsin_like"/>
    <property type="match status" value="1"/>
</dbReference>
<sequence>MGSLNVEKRWAFPLVISSLICLFLLATCFNMGLVSSLHTINQIFNIFQSRINQTTEGYAETKVSQSPPPPLPSQIPRFAYLVSGSKGDLEKLWRTLHSLYHPRNQYVVHLDLESPANERLELASRVEKHPVFSKVGNVYMISKANMVTYKGPTMVANTLHACAILLKMGKDWDWFINLSASDYPLVTQDDLIHTFSTINRNLNFIEHTSKLEWKADKRAMPLIVDPGLYSTTKADIYWAMPRRSLPTAFKLFTGSAWMVLTRSFVEYLIWGWDNLPRTLLMYYTNFVSSPEGYFHTVICNVPEYAQTAVSHDLHYIAWDNPPKQHPHTLTLNDTDHMIASGAAFARKFKRDDPVLDKIDKDLLHRKNGTFTPGGWCSGKPKCSEVGDLDKIKPGPGAHRLKRLIARRTTQAQGTFSGPVRRLTGHEARERREKGLCFYCDERYVPGYRCSRPQLFMMVDVQPNEEEPNMDMDIELAEEAIPEISFHALAGTTHPQTFRVIGKVGNKEVTVLIDGGSTHNFIDQSVVTKLGLPVVHGRTFKVTVGNKEVIECTGRCLGLSLSLQGITIRADFFVLPVVACQAVLGVQWLETLGPIETDYKKLNMSFTQVGRIHILKGLTNSELAPLSDKELLYLSGMGFFVHVISNE</sequence>
<evidence type="ECO:0000256" key="4">
    <source>
        <dbReference type="ARBA" id="ARBA00023136"/>
    </source>
</evidence>
<dbReference type="EMBL" id="RCHU01000916">
    <property type="protein sequence ID" value="TKR86272.1"/>
    <property type="molecule type" value="Genomic_DNA"/>
</dbReference>
<dbReference type="InterPro" id="IPR044610">
    <property type="entry name" value="GLCAT14A/B/C"/>
</dbReference>
<dbReference type="InterPro" id="IPR021109">
    <property type="entry name" value="Peptidase_aspartic_dom_sf"/>
</dbReference>
<dbReference type="PANTHER" id="PTHR45719">
    <property type="entry name" value="GLYCOSYLTRANSFERASE"/>
    <property type="match status" value="1"/>
</dbReference>
<keyword evidence="2" id="KW-0328">Glycosyltransferase</keyword>